<comment type="subcellular location">
    <subcellularLocation>
        <location evidence="1">Nucleus</location>
    </subcellularLocation>
</comment>
<evidence type="ECO:0000313" key="8">
    <source>
        <dbReference type="Proteomes" id="UP000054107"/>
    </source>
</evidence>
<name>A0A0B7MVJ7_9FUNG</name>
<keyword evidence="3" id="KW-0804">Transcription</keyword>
<evidence type="ECO:0000256" key="3">
    <source>
        <dbReference type="ARBA" id="ARBA00023163"/>
    </source>
</evidence>
<dbReference type="STRING" id="35722.A0A0B7MVJ7"/>
<gene>
    <name evidence="7" type="primary">PARPA_02628.1 scaffold 5155</name>
</gene>
<evidence type="ECO:0000256" key="1">
    <source>
        <dbReference type="ARBA" id="ARBA00004123"/>
    </source>
</evidence>
<feature type="domain" description="Velvet" evidence="6">
    <location>
        <begin position="246"/>
        <end position="452"/>
    </location>
</feature>
<accession>A0A0B7MVJ7</accession>
<evidence type="ECO:0000256" key="2">
    <source>
        <dbReference type="ARBA" id="ARBA00023015"/>
    </source>
</evidence>
<organism evidence="7 8">
    <name type="scientific">Parasitella parasitica</name>
    <dbReference type="NCBI Taxonomy" id="35722"/>
    <lineage>
        <taxon>Eukaryota</taxon>
        <taxon>Fungi</taxon>
        <taxon>Fungi incertae sedis</taxon>
        <taxon>Mucoromycota</taxon>
        <taxon>Mucoromycotina</taxon>
        <taxon>Mucoromycetes</taxon>
        <taxon>Mucorales</taxon>
        <taxon>Mucorineae</taxon>
        <taxon>Mucoraceae</taxon>
        <taxon>Parasitella</taxon>
    </lineage>
</organism>
<dbReference type="GO" id="GO:0005634">
    <property type="term" value="C:nucleus"/>
    <property type="evidence" value="ECO:0007669"/>
    <property type="project" value="UniProtKB-SubCell"/>
</dbReference>
<dbReference type="Gene3D" id="2.60.40.3960">
    <property type="entry name" value="Velvet domain"/>
    <property type="match status" value="1"/>
</dbReference>
<evidence type="ECO:0000256" key="5">
    <source>
        <dbReference type="SAM" id="MobiDB-lite"/>
    </source>
</evidence>
<evidence type="ECO:0000259" key="6">
    <source>
        <dbReference type="PROSITE" id="PS51821"/>
    </source>
</evidence>
<dbReference type="InterPro" id="IPR037525">
    <property type="entry name" value="Velvet_dom"/>
</dbReference>
<dbReference type="PROSITE" id="PS51821">
    <property type="entry name" value="VELVET"/>
    <property type="match status" value="1"/>
</dbReference>
<dbReference type="EMBL" id="LN721266">
    <property type="protein sequence ID" value="CEP09152.1"/>
    <property type="molecule type" value="Genomic_DNA"/>
</dbReference>
<feature type="region of interest" description="Disordered" evidence="5">
    <location>
        <begin position="32"/>
        <end position="54"/>
    </location>
</feature>
<dbReference type="InterPro" id="IPR021740">
    <property type="entry name" value="Velvet"/>
</dbReference>
<evidence type="ECO:0000256" key="4">
    <source>
        <dbReference type="ARBA" id="ARBA00023242"/>
    </source>
</evidence>
<feature type="region of interest" description="Disordered" evidence="5">
    <location>
        <begin position="453"/>
        <end position="481"/>
    </location>
</feature>
<dbReference type="OrthoDB" id="5599552at2759"/>
<dbReference type="AlphaFoldDB" id="A0A0B7MVJ7"/>
<feature type="compositionally biased region" description="Low complexity" evidence="5">
    <location>
        <begin position="32"/>
        <end position="44"/>
    </location>
</feature>
<feature type="compositionally biased region" description="Polar residues" evidence="5">
    <location>
        <begin position="458"/>
        <end position="467"/>
    </location>
</feature>
<dbReference type="PANTHER" id="PTHR33572">
    <property type="entry name" value="SPORE DEVELOPMENT REGULATOR VOSA"/>
    <property type="match status" value="1"/>
</dbReference>
<dbReference type="InterPro" id="IPR038491">
    <property type="entry name" value="Velvet_dom_sf"/>
</dbReference>
<keyword evidence="8" id="KW-1185">Reference proteome</keyword>
<reference evidence="7 8" key="1">
    <citation type="submission" date="2014-09" db="EMBL/GenBank/DDBJ databases">
        <authorList>
            <person name="Ellenberger Sabrina"/>
        </authorList>
    </citation>
    <scope>NUCLEOTIDE SEQUENCE [LARGE SCALE GENOMIC DNA]</scope>
    <source>
        <strain evidence="7 8">CBS 412.66</strain>
    </source>
</reference>
<evidence type="ECO:0000313" key="7">
    <source>
        <dbReference type="EMBL" id="CEP09152.1"/>
    </source>
</evidence>
<dbReference type="Proteomes" id="UP000054107">
    <property type="component" value="Unassembled WGS sequence"/>
</dbReference>
<dbReference type="PANTHER" id="PTHR33572:SF3">
    <property type="entry name" value="VELVET COMPLEX SUBUNIT B"/>
    <property type="match status" value="1"/>
</dbReference>
<keyword evidence="2" id="KW-0805">Transcription regulation</keyword>
<keyword evidence="4" id="KW-0539">Nucleus</keyword>
<protein>
    <recommendedName>
        <fullName evidence="6">Velvet domain-containing protein</fullName>
    </recommendedName>
</protein>
<dbReference type="Pfam" id="PF11754">
    <property type="entry name" value="Velvet"/>
    <property type="match status" value="1"/>
</dbReference>
<feature type="compositionally biased region" description="Acidic residues" evidence="5">
    <location>
        <begin position="471"/>
        <end position="481"/>
    </location>
</feature>
<sequence length="481" mass="54441">MDRKNHLENDCINQQLIQEALSTEFNRQLQEQHIQQQQQQNQQQNISPPFFPNDATGMVENVASLETLEPFQNPTSDPTTYMQARGIHSSSSFTMDPLKHQRVEHTAPNALHNDEYIYQQYLQMMSNNDPSMLDLNFQGCLPQQQSASEIPARQEQDVFNELLSMASKRNQQDESWTRERYLPPPPVPSSFMDDLEASMLVTQQQQRNSYYDNGVSSSSDLIPLMRDNDRTQGNSTMARDLLQPSNDHHRYYRLEIVQQPSRARMCGFGDKDRRPISPPPILKLIVLTKNGQVVNPETIDISFLVTMCDARQQAVIIDNSPSPSSSTVENTTTIPNTIEKFSTQIVNFANNLSQEPGKDQDTNVKVRTLVGALVASAKKFIRTEGVFQLKFSLVDIGSPESHRVNTTTVSKVLAEIETEPLVVYTAKKYPGVVQSTPLSKCFARQGIKIPIRKERTNKTNGRKSSIATVDLSEDDTEQDDF</sequence>
<proteinExistence type="predicted"/>